<comment type="caution">
    <text evidence="3">The sequence shown here is derived from an EMBL/GenBank/DDBJ whole genome shotgun (WGS) entry which is preliminary data.</text>
</comment>
<dbReference type="GO" id="GO:0004527">
    <property type="term" value="F:exonuclease activity"/>
    <property type="evidence" value="ECO:0007669"/>
    <property type="project" value="UniProtKB-KW"/>
</dbReference>
<feature type="domain" description="Calcineurin-like phosphoesterase" evidence="2">
    <location>
        <begin position="4"/>
        <end position="198"/>
    </location>
</feature>
<organism evidence="3 4">
    <name type="scientific">Candidatus Syntrophonatronum acetioxidans</name>
    <dbReference type="NCBI Taxonomy" id="1795816"/>
    <lineage>
        <taxon>Bacteria</taxon>
        <taxon>Bacillati</taxon>
        <taxon>Bacillota</taxon>
        <taxon>Clostridia</taxon>
        <taxon>Eubacteriales</taxon>
        <taxon>Syntrophomonadaceae</taxon>
        <taxon>Candidatus Syntrophonatronum</taxon>
    </lineage>
</organism>
<dbReference type="Proteomes" id="UP000285138">
    <property type="component" value="Unassembled WGS sequence"/>
</dbReference>
<dbReference type="PANTHER" id="PTHR30337">
    <property type="entry name" value="COMPONENT OF ATP-DEPENDENT DSDNA EXONUCLEASE"/>
    <property type="match status" value="1"/>
</dbReference>
<sequence length="380" mass="43978">MKEIKFLQTGDLHLENSFQNQGFTLDMARRRRNELKDIFSRIIRIASEEQVNLLLITGDLFEHQNSTKALMRFMKKLFQSIPRVKVIITPGNHDPALPDSYYQTFPWPDNVHVFLKENWEYIDIPNLNLRIYGLGWNQWEIKRPLLRDLNIDSPREFNLVMLHGDTFGCLGESTYLPISENDLKNCKGDYVALGHIHQFHRIPAKGKIVAHYAGSPEPLSFGEHGEHGVLVGTLNKEGVNVKILPTAKRKFIQKYLRIKSSYALEEVCDKIKNSAGKEARENNIFRFYLTGESDESLGLNKDIIREKLKDDFFFLDIRDKTVPDYDLEGIIRENLHSALGIYALKMKEEIDRADGPEREILENSLYYGLEALLGKKVELR</sequence>
<dbReference type="Gene3D" id="3.60.21.10">
    <property type="match status" value="1"/>
</dbReference>
<dbReference type="EMBL" id="QZAA01000047">
    <property type="protein sequence ID" value="RQD77904.1"/>
    <property type="molecule type" value="Genomic_DNA"/>
</dbReference>
<reference evidence="3 4" key="1">
    <citation type="submission" date="2018-08" db="EMBL/GenBank/DDBJ databases">
        <title>The metabolism and importance of syntrophic acetate oxidation coupled to methane or sulfide production in haloalkaline environments.</title>
        <authorList>
            <person name="Timmers P.H.A."/>
            <person name="Vavourakis C.D."/>
            <person name="Sorokin D.Y."/>
            <person name="Sinninghe Damste J.S."/>
            <person name="Muyzer G."/>
            <person name="Stams A.J.M."/>
            <person name="Plugge C.M."/>
        </authorList>
    </citation>
    <scope>NUCLEOTIDE SEQUENCE [LARGE SCALE GENOMIC DNA]</scope>
    <source>
        <strain evidence="3">MSAO_Bac1</strain>
    </source>
</reference>
<dbReference type="CDD" id="cd00840">
    <property type="entry name" value="MPP_Mre11_N"/>
    <property type="match status" value="1"/>
</dbReference>
<dbReference type="InterPro" id="IPR041796">
    <property type="entry name" value="Mre11_N"/>
</dbReference>
<dbReference type="SUPFAM" id="SSF56300">
    <property type="entry name" value="Metallo-dependent phosphatases"/>
    <property type="match status" value="1"/>
</dbReference>
<evidence type="ECO:0000313" key="4">
    <source>
        <dbReference type="Proteomes" id="UP000285138"/>
    </source>
</evidence>
<proteinExistence type="predicted"/>
<dbReference type="InterPro" id="IPR004843">
    <property type="entry name" value="Calcineurin-like_PHP"/>
</dbReference>
<keyword evidence="3" id="KW-0269">Exonuclease</keyword>
<dbReference type="InterPro" id="IPR050535">
    <property type="entry name" value="DNA_Repair-Maintenance_Comp"/>
</dbReference>
<dbReference type="AlphaFoldDB" id="A0A424YI15"/>
<keyword evidence="3" id="KW-0540">Nuclease</keyword>
<dbReference type="Pfam" id="PF00149">
    <property type="entry name" value="Metallophos"/>
    <property type="match status" value="1"/>
</dbReference>
<accession>A0A424YI15</accession>
<evidence type="ECO:0000259" key="2">
    <source>
        <dbReference type="Pfam" id="PF00149"/>
    </source>
</evidence>
<name>A0A424YI15_9FIRM</name>
<keyword evidence="1" id="KW-0378">Hydrolase</keyword>
<evidence type="ECO:0000313" key="3">
    <source>
        <dbReference type="EMBL" id="RQD77904.1"/>
    </source>
</evidence>
<dbReference type="PANTHER" id="PTHR30337:SF7">
    <property type="entry name" value="PHOSPHOESTERASE"/>
    <property type="match status" value="1"/>
</dbReference>
<evidence type="ECO:0000256" key="1">
    <source>
        <dbReference type="ARBA" id="ARBA00022801"/>
    </source>
</evidence>
<protein>
    <submittedName>
        <fullName evidence="3">DNA repair exonuclease</fullName>
    </submittedName>
</protein>
<gene>
    <name evidence="3" type="ORF">D5R97_01325</name>
</gene>
<dbReference type="InterPro" id="IPR029052">
    <property type="entry name" value="Metallo-depent_PP-like"/>
</dbReference>